<keyword evidence="3" id="KW-0597">Phosphoprotein</keyword>
<dbReference type="Pfam" id="PF00512">
    <property type="entry name" value="HisKA"/>
    <property type="match status" value="1"/>
</dbReference>
<dbReference type="Gene3D" id="3.30.565.10">
    <property type="entry name" value="Histidine kinase-like ATPase, C-terminal domain"/>
    <property type="match status" value="1"/>
</dbReference>
<evidence type="ECO:0000313" key="10">
    <source>
        <dbReference type="EMBL" id="QSE98831.1"/>
    </source>
</evidence>
<evidence type="ECO:0000313" key="11">
    <source>
        <dbReference type="Proteomes" id="UP000662783"/>
    </source>
</evidence>
<comment type="catalytic activity">
    <reaction evidence="1">
        <text>ATP + protein L-histidine = ADP + protein N-phospho-L-histidine.</text>
        <dbReference type="EC" id="2.7.13.3"/>
    </reaction>
</comment>
<dbReference type="SMART" id="SM00091">
    <property type="entry name" value="PAS"/>
    <property type="match status" value="5"/>
</dbReference>
<dbReference type="SUPFAM" id="SSF55785">
    <property type="entry name" value="PYP-like sensor domain (PAS domain)"/>
    <property type="match status" value="5"/>
</dbReference>
<dbReference type="EC" id="2.7.13.3" evidence="2"/>
<feature type="coiled-coil region" evidence="6">
    <location>
        <begin position="680"/>
        <end position="735"/>
    </location>
</feature>
<dbReference type="KEGG" id="fuv:JR347_07060"/>
<dbReference type="PRINTS" id="PR00344">
    <property type="entry name" value="BCTRLSENSOR"/>
</dbReference>
<dbReference type="SMART" id="SM00387">
    <property type="entry name" value="HATPase_c"/>
    <property type="match status" value="1"/>
</dbReference>
<feature type="domain" description="PAS" evidence="8">
    <location>
        <begin position="441"/>
        <end position="515"/>
    </location>
</feature>
<keyword evidence="5" id="KW-0418">Kinase</keyword>
<dbReference type="Pfam" id="PF08447">
    <property type="entry name" value="PAS_3"/>
    <property type="match status" value="3"/>
</dbReference>
<dbReference type="InterPro" id="IPR035965">
    <property type="entry name" value="PAS-like_dom_sf"/>
</dbReference>
<dbReference type="AlphaFoldDB" id="A0A975A2G9"/>
<feature type="domain" description="PAC" evidence="9">
    <location>
        <begin position="639"/>
        <end position="689"/>
    </location>
</feature>
<dbReference type="SUPFAM" id="SSF55874">
    <property type="entry name" value="ATPase domain of HSP90 chaperone/DNA topoisomerase II/histidine kinase"/>
    <property type="match status" value="1"/>
</dbReference>
<feature type="domain" description="PAC" evidence="9">
    <location>
        <begin position="102"/>
        <end position="154"/>
    </location>
</feature>
<dbReference type="InterPro" id="IPR036097">
    <property type="entry name" value="HisK_dim/P_sf"/>
</dbReference>
<dbReference type="CDD" id="cd00130">
    <property type="entry name" value="PAS"/>
    <property type="match status" value="5"/>
</dbReference>
<feature type="coiled-coil region" evidence="6">
    <location>
        <begin position="260"/>
        <end position="305"/>
    </location>
</feature>
<name>A0A975A2G9_9BACT</name>
<dbReference type="InterPro" id="IPR000014">
    <property type="entry name" value="PAS"/>
</dbReference>
<proteinExistence type="predicted"/>
<dbReference type="RefSeq" id="WP_205723345.1">
    <property type="nucleotide sequence ID" value="NZ_CP070608.1"/>
</dbReference>
<dbReference type="CDD" id="cd00082">
    <property type="entry name" value="HisKA"/>
    <property type="match status" value="1"/>
</dbReference>
<dbReference type="SMART" id="SM00388">
    <property type="entry name" value="HisKA"/>
    <property type="match status" value="1"/>
</dbReference>
<accession>A0A975A2G9</accession>
<dbReference type="PANTHER" id="PTHR43304">
    <property type="entry name" value="PHYTOCHROME-LIKE PROTEIN CPH1"/>
    <property type="match status" value="1"/>
</dbReference>
<dbReference type="Gene3D" id="3.30.450.20">
    <property type="entry name" value="PAS domain"/>
    <property type="match status" value="5"/>
</dbReference>
<dbReference type="GO" id="GO:0000155">
    <property type="term" value="F:phosphorelay sensor kinase activity"/>
    <property type="evidence" value="ECO:0007669"/>
    <property type="project" value="InterPro"/>
</dbReference>
<dbReference type="EMBL" id="CP070608">
    <property type="protein sequence ID" value="QSE98831.1"/>
    <property type="molecule type" value="Genomic_DNA"/>
</dbReference>
<evidence type="ECO:0000259" key="7">
    <source>
        <dbReference type="PROSITE" id="PS50109"/>
    </source>
</evidence>
<feature type="domain" description="PAC" evidence="9">
    <location>
        <begin position="374"/>
        <end position="426"/>
    </location>
</feature>
<evidence type="ECO:0000256" key="2">
    <source>
        <dbReference type="ARBA" id="ARBA00012438"/>
    </source>
</evidence>
<reference evidence="10" key="1">
    <citation type="submission" date="2021-02" db="EMBL/GenBank/DDBJ databases">
        <title>Fulvivirga sp. S481 isolated from sea water.</title>
        <authorList>
            <person name="Bae S.S."/>
            <person name="Baek K."/>
        </authorList>
    </citation>
    <scope>NUCLEOTIDE SEQUENCE</scope>
    <source>
        <strain evidence="10">S481</strain>
    </source>
</reference>
<evidence type="ECO:0000256" key="4">
    <source>
        <dbReference type="ARBA" id="ARBA00022679"/>
    </source>
</evidence>
<dbReference type="PROSITE" id="PS50112">
    <property type="entry name" value="PAS"/>
    <property type="match status" value="4"/>
</dbReference>
<dbReference type="InterPro" id="IPR052162">
    <property type="entry name" value="Sensor_kinase/Photoreceptor"/>
</dbReference>
<dbReference type="Pfam" id="PF13426">
    <property type="entry name" value="PAS_9"/>
    <property type="match status" value="2"/>
</dbReference>
<dbReference type="NCBIfam" id="TIGR00229">
    <property type="entry name" value="sensory_box"/>
    <property type="match status" value="4"/>
</dbReference>
<evidence type="ECO:0000256" key="3">
    <source>
        <dbReference type="ARBA" id="ARBA00022553"/>
    </source>
</evidence>
<protein>
    <recommendedName>
        <fullName evidence="2">histidine kinase</fullName>
        <ecNumber evidence="2">2.7.13.3</ecNumber>
    </recommendedName>
</protein>
<keyword evidence="6" id="KW-0175">Coiled coil</keyword>
<evidence type="ECO:0000256" key="6">
    <source>
        <dbReference type="SAM" id="Coils"/>
    </source>
</evidence>
<dbReference type="SUPFAM" id="SSF47384">
    <property type="entry name" value="Homodimeric domain of signal transducing histidine kinase"/>
    <property type="match status" value="1"/>
</dbReference>
<dbReference type="InterPro" id="IPR013655">
    <property type="entry name" value="PAS_fold_3"/>
</dbReference>
<feature type="domain" description="Histidine kinase" evidence="7">
    <location>
        <begin position="751"/>
        <end position="976"/>
    </location>
</feature>
<keyword evidence="11" id="KW-1185">Reference proteome</keyword>
<dbReference type="Proteomes" id="UP000662783">
    <property type="component" value="Chromosome"/>
</dbReference>
<dbReference type="PROSITE" id="PS50109">
    <property type="entry name" value="HIS_KIN"/>
    <property type="match status" value="1"/>
</dbReference>
<evidence type="ECO:0000256" key="1">
    <source>
        <dbReference type="ARBA" id="ARBA00000085"/>
    </source>
</evidence>
<evidence type="ECO:0000259" key="9">
    <source>
        <dbReference type="PROSITE" id="PS50113"/>
    </source>
</evidence>
<evidence type="ECO:0000256" key="5">
    <source>
        <dbReference type="ARBA" id="ARBA00022777"/>
    </source>
</evidence>
<dbReference type="Pfam" id="PF02518">
    <property type="entry name" value="HATPase_c"/>
    <property type="match status" value="1"/>
</dbReference>
<organism evidence="10 11">
    <name type="scientific">Fulvivirga lutea</name>
    <dbReference type="NCBI Taxonomy" id="2810512"/>
    <lineage>
        <taxon>Bacteria</taxon>
        <taxon>Pseudomonadati</taxon>
        <taxon>Bacteroidota</taxon>
        <taxon>Cytophagia</taxon>
        <taxon>Cytophagales</taxon>
        <taxon>Fulvivirgaceae</taxon>
        <taxon>Fulvivirga</taxon>
    </lineage>
</organism>
<dbReference type="InterPro" id="IPR000700">
    <property type="entry name" value="PAS-assoc_C"/>
</dbReference>
<dbReference type="PROSITE" id="PS50113">
    <property type="entry name" value="PAC"/>
    <property type="match status" value="4"/>
</dbReference>
<dbReference type="InterPro" id="IPR001610">
    <property type="entry name" value="PAC"/>
</dbReference>
<feature type="domain" description="PAS" evidence="8">
    <location>
        <begin position="43"/>
        <end position="98"/>
    </location>
</feature>
<gene>
    <name evidence="10" type="ORF">JR347_07060</name>
</gene>
<dbReference type="InterPro" id="IPR005467">
    <property type="entry name" value="His_kinase_dom"/>
</dbReference>
<dbReference type="SMART" id="SM00086">
    <property type="entry name" value="PAC"/>
    <property type="match status" value="4"/>
</dbReference>
<dbReference type="InterPro" id="IPR004358">
    <property type="entry name" value="Sig_transdc_His_kin-like_C"/>
</dbReference>
<dbReference type="InterPro" id="IPR036890">
    <property type="entry name" value="HATPase_C_sf"/>
</dbReference>
<feature type="domain" description="PAC" evidence="9">
    <location>
        <begin position="518"/>
        <end position="570"/>
    </location>
</feature>
<dbReference type="InterPro" id="IPR003661">
    <property type="entry name" value="HisK_dim/P_dom"/>
</dbReference>
<dbReference type="PANTHER" id="PTHR43304:SF1">
    <property type="entry name" value="PAC DOMAIN-CONTAINING PROTEIN"/>
    <property type="match status" value="1"/>
</dbReference>
<sequence length="981" mass="112748">MNLYKTEDLESFSKEKLVQIVSKQAKHIKNLEDSIIGSVLMTWIYDLESERLILGQGSAKIIGFEDNDSISLKDIFERIHPEDTELMQLNFIKYLEKYPETHEYHVRVKDKAGNYRWIASKGRMFKNEEGKAFQIAGTLRDISDRKETETKHLVSESRFQVLSEHSREGIIIYDNNRIIRDLNEAAQEIFGYTRSQIVGQHLDNIVDARTAKRLEDSKNSGEFLEFLAMRSTGDRIYLEILNKESINGIGLILVNNINSRKLAELELKKYQQELEDKVKKRTQQLELKTKEIEDSQRSYQALLANLQGLAYKYEPKGKGWKTAFISEGAKDLTGYSTEDFINEKVTVDKDLVVPGFNTDVWKEITDNLKKKKNFNVQYPIKTKSGSEKWILDRGIGVYDDKGKLISLEGLMLDITREKLQEEKLIMAQDEIVKQNKLISQREKSYSTLLKNLQGMAYRVLDDLVTVEYISEGCFELTGYSSDQILHGKKFFEKKIVRKDYQKQIGEAIEKALKNKTTYEVSYPIITKEKKQKWVSERGIGIFDSNGKLEALEGFIIDISESKRLEERLRLAQVTIDKAPVMIEWLKEDGSFFYVNDETVNVSQFSKEEFYNSKIYDLDPTITPSSWKKLFETRQKHSIKDLESSYERKDGTKFPVLISASNIDYDGESYNISYINDISKLKDIEDELKQANYELSASEEELRQQSEELHTLNENLEIQKHELENTVYQLQNAKDQLIHTEKMASLGVLVAGIAHELNNPIGYIKTSSEALMMLLDDLKEEIKNAVGEDHSGVNELSVDFEQMTEHIKSGAEQAAEIVRGLRTFSRMDKEKVEKHHIHDTLENVLLMLHNSYKYHVSIHKEFADIPAIECAPGQINQVFMNLINNAVQAIDKKGNIWVKTELHENRVIISVKDDGPGIPEEMQKRIFEPFYTTKDPGEGTGLGLSISLGIIQDHNGSIDFSSDSSGTTFTVSLPIKQEEYKK</sequence>
<dbReference type="Gene3D" id="1.10.287.130">
    <property type="match status" value="1"/>
</dbReference>
<evidence type="ECO:0000259" key="8">
    <source>
        <dbReference type="PROSITE" id="PS50112"/>
    </source>
</evidence>
<keyword evidence="4" id="KW-0808">Transferase</keyword>
<dbReference type="InterPro" id="IPR003594">
    <property type="entry name" value="HATPase_dom"/>
</dbReference>
<feature type="domain" description="PAS" evidence="8">
    <location>
        <begin position="295"/>
        <end position="371"/>
    </location>
</feature>
<feature type="domain" description="PAS" evidence="8">
    <location>
        <begin position="155"/>
        <end position="207"/>
    </location>
</feature>